<name>A0A934R2C4_9BACT</name>
<reference evidence="2" key="1">
    <citation type="submission" date="2021-01" db="EMBL/GenBank/DDBJ databases">
        <title>Modified the classification status of verrucomicrobia.</title>
        <authorList>
            <person name="Feng X."/>
        </authorList>
    </citation>
    <scope>NUCLEOTIDE SEQUENCE</scope>
    <source>
        <strain evidence="2">JCM 18052</strain>
    </source>
</reference>
<feature type="domain" description="Immunity protein 30" evidence="1">
    <location>
        <begin position="21"/>
        <end position="106"/>
    </location>
</feature>
<evidence type="ECO:0000313" key="3">
    <source>
        <dbReference type="Proteomes" id="UP000600139"/>
    </source>
</evidence>
<comment type="caution">
    <text evidence="2">The sequence shown here is derived from an EMBL/GenBank/DDBJ whole genome shotgun (WGS) entry which is preliminary data.</text>
</comment>
<sequence length="150" mass="16420">MKTISELIEALRGIDLGESGNVGAFERGLAEVVALRTTDSIVPLMGLFRDDAPYDELMFSIIHGIEVFEDAAYVAEVLRDVSSFCSGSPRWASIVFMRMLNTESTRLELVRQLRDADAGTKAAVKSLMEKINARSFEFLPKTTAVIAAAS</sequence>
<dbReference type="InterPro" id="IPR029084">
    <property type="entry name" value="Imm30"/>
</dbReference>
<keyword evidence="3" id="KW-1185">Reference proteome</keyword>
<evidence type="ECO:0000259" key="1">
    <source>
        <dbReference type="Pfam" id="PF15565"/>
    </source>
</evidence>
<dbReference type="EMBL" id="JAENIK010000009">
    <property type="protein sequence ID" value="MBK1815711.1"/>
    <property type="molecule type" value="Genomic_DNA"/>
</dbReference>
<dbReference type="Pfam" id="PF15565">
    <property type="entry name" value="Imm30"/>
    <property type="match status" value="1"/>
</dbReference>
<dbReference type="Proteomes" id="UP000600139">
    <property type="component" value="Unassembled WGS sequence"/>
</dbReference>
<evidence type="ECO:0000313" key="2">
    <source>
        <dbReference type="EMBL" id="MBK1815711.1"/>
    </source>
</evidence>
<proteinExistence type="predicted"/>
<dbReference type="AlphaFoldDB" id="A0A934R2C4"/>
<gene>
    <name evidence="2" type="ORF">JIN84_08790</name>
</gene>
<protein>
    <recommendedName>
        <fullName evidence="1">Immunity protein 30 domain-containing protein</fullName>
    </recommendedName>
</protein>
<organism evidence="2 3">
    <name type="scientific">Luteolibacter yonseiensis</name>
    <dbReference type="NCBI Taxonomy" id="1144680"/>
    <lineage>
        <taxon>Bacteria</taxon>
        <taxon>Pseudomonadati</taxon>
        <taxon>Verrucomicrobiota</taxon>
        <taxon>Verrucomicrobiia</taxon>
        <taxon>Verrucomicrobiales</taxon>
        <taxon>Verrucomicrobiaceae</taxon>
        <taxon>Luteolibacter</taxon>
    </lineage>
</organism>
<accession>A0A934R2C4</accession>
<dbReference type="RefSeq" id="WP_200350668.1">
    <property type="nucleotide sequence ID" value="NZ_BAABHZ010000008.1"/>
</dbReference>